<dbReference type="OrthoDB" id="51664at2157"/>
<dbReference type="SUPFAM" id="SSF48695">
    <property type="entry name" value="Multiheme cytochromes"/>
    <property type="match status" value="1"/>
</dbReference>
<dbReference type="EMBL" id="CP001899">
    <property type="protein sequence ID" value="ADC64845.1"/>
    <property type="molecule type" value="Genomic_DNA"/>
</dbReference>
<dbReference type="InterPro" id="IPR036280">
    <property type="entry name" value="Multihaem_cyt_sf"/>
</dbReference>
<evidence type="ECO:0000313" key="1">
    <source>
        <dbReference type="EMBL" id="ADC64845.1"/>
    </source>
</evidence>
<evidence type="ECO:0000313" key="2">
    <source>
        <dbReference type="Proteomes" id="UP000002613"/>
    </source>
</evidence>
<dbReference type="KEGG" id="fpl:Ferp_0674"/>
<keyword evidence="2" id="KW-1185">Reference proteome</keyword>
<protein>
    <submittedName>
        <fullName evidence="1">Uncharacterized protein</fullName>
    </submittedName>
</protein>
<dbReference type="GeneID" id="8778178"/>
<name>D3RWI2_FERPA</name>
<reference evidence="2" key="1">
    <citation type="submission" date="2010-02" db="EMBL/GenBank/DDBJ databases">
        <title>Complete sequence of Ferroglobus placidus DSM 10642.</title>
        <authorList>
            <consortium name="US DOE Joint Genome Institute"/>
            <person name="Lucas S."/>
            <person name="Copeland A."/>
            <person name="Lapidus A."/>
            <person name="Cheng J.-F."/>
            <person name="Bruce D."/>
            <person name="Goodwin L."/>
            <person name="Pitluck S."/>
            <person name="Saunders E."/>
            <person name="Brettin T."/>
            <person name="Detter J.C."/>
            <person name="Han C."/>
            <person name="Tapia R."/>
            <person name="Larimer F."/>
            <person name="Land M."/>
            <person name="Hauser L."/>
            <person name="Kyrpides N."/>
            <person name="Ivanova N."/>
            <person name="Holmes D."/>
            <person name="Lovley D."/>
            <person name="Kyrpides N."/>
            <person name="Anderson I.J."/>
            <person name="Woyke T."/>
        </authorList>
    </citation>
    <scope>NUCLEOTIDE SEQUENCE [LARGE SCALE GENOMIC DNA]</scope>
    <source>
        <strain evidence="2">DSM 10642 / AEDII12DO</strain>
    </source>
</reference>
<dbReference type="Proteomes" id="UP000002613">
    <property type="component" value="Chromosome"/>
</dbReference>
<proteinExistence type="predicted"/>
<dbReference type="RefSeq" id="WP_012965189.1">
    <property type="nucleotide sequence ID" value="NC_013849.1"/>
</dbReference>
<reference evidence="1 2" key="2">
    <citation type="journal article" date="2011" name="Stand. Genomic Sci.">
        <title>Complete genome sequence of Ferroglobus placidus AEDII12DO.</title>
        <authorList>
            <person name="Anderson I."/>
            <person name="Risso C."/>
            <person name="Holmes D."/>
            <person name="Lucas S."/>
            <person name="Copeland A."/>
            <person name="Lapidus A."/>
            <person name="Cheng J.F."/>
            <person name="Bruce D."/>
            <person name="Goodwin L."/>
            <person name="Pitluck S."/>
            <person name="Saunders E."/>
            <person name="Brettin T."/>
            <person name="Detter J.C."/>
            <person name="Han C."/>
            <person name="Tapia R."/>
            <person name="Larimer F."/>
            <person name="Land M."/>
            <person name="Hauser L."/>
            <person name="Woyke T."/>
            <person name="Lovley D."/>
            <person name="Kyrpides N."/>
            <person name="Ivanova N."/>
        </authorList>
    </citation>
    <scope>NUCLEOTIDE SEQUENCE [LARGE SCALE GENOMIC DNA]</scope>
    <source>
        <strain evidence="2">DSM 10642 / AEDII12DO</strain>
    </source>
</reference>
<dbReference type="PaxDb" id="589924-Ferp_0674"/>
<dbReference type="AlphaFoldDB" id="D3RWI2"/>
<dbReference type="STRING" id="589924.Ferp_0674"/>
<sequence length="208" mass="23042">MALKKFLLLLMIAVASFSIVKTTSLFVGQHFFYDISSGYNEKCLKCHADIYDEMLFTPHHRLVDGEAGLSGKECYVCHRSEDVQYGNASTPGKEAHSASIMYCGNCHLNATIAAKYNAPLADDIYNTKEVHKLLAFHASLDYSTTGSDLLRKESEACVACHADVRVNITFVSDNETTITVSNLDRGGYSAYSVDNVVISEFKQWSVEK</sequence>
<gene>
    <name evidence="1" type="ordered locus">Ferp_0674</name>
</gene>
<accession>D3RWI2</accession>
<dbReference type="eggNOG" id="arCOG10904">
    <property type="taxonomic scope" value="Archaea"/>
</dbReference>
<dbReference type="HOGENOM" id="CLU_096324_0_0_2"/>
<organism evidence="1 2">
    <name type="scientific">Ferroglobus placidus (strain DSM 10642 / AEDII12DO)</name>
    <dbReference type="NCBI Taxonomy" id="589924"/>
    <lineage>
        <taxon>Archaea</taxon>
        <taxon>Methanobacteriati</taxon>
        <taxon>Methanobacteriota</taxon>
        <taxon>Archaeoglobi</taxon>
        <taxon>Archaeoglobales</taxon>
        <taxon>Archaeoglobaceae</taxon>
        <taxon>Ferroglobus</taxon>
    </lineage>
</organism>
<dbReference type="Gene3D" id="1.10.1130.10">
    <property type="entry name" value="Flavocytochrome C3, Chain A"/>
    <property type="match status" value="1"/>
</dbReference>